<dbReference type="OrthoDB" id="2484600at2"/>
<dbReference type="SUPFAM" id="SSF51445">
    <property type="entry name" value="(Trans)glycosidases"/>
    <property type="match status" value="1"/>
</dbReference>
<protein>
    <submittedName>
        <fullName evidence="2">Family 10 glycosylhydrolase</fullName>
    </submittedName>
</protein>
<dbReference type="Proteomes" id="UP000317036">
    <property type="component" value="Unassembled WGS sequence"/>
</dbReference>
<name>A0A559K745_9BACL</name>
<dbReference type="GO" id="GO:0004565">
    <property type="term" value="F:beta-galactosidase activity"/>
    <property type="evidence" value="ECO:0007669"/>
    <property type="project" value="InterPro"/>
</dbReference>
<sequence length="720" mass="80375">MIMANADWLTKRSRGVHLTIRDIDCREFDVERLAKDLHDLKVNVLSFFCAGYVTVHPTSLSIRVSPYLQGRDLTADIVKAVRAYDIRAVAAMDLSLIPGNAAAAHPEWCSRDEKGKPYKANEDLGDFYIACPLSGYQNEYLAEILREIVSRYELDGIKFGGGSYGFSSYGNGICHCERCKASYHEYSGNEVPTKDDWQDPNWGTFQRWRQQRVVERSKFLYELVKSLDPNMPVMCNSVCFGETGWTTKGALDIERMAEYIDAVQVEAQTRVRVDGDRTHWDFLLWPAEEANYLNTVSNHQTWVLASYFQAWPWRRNGVPPKEQKVYMAQIYANGGNAILNLSGGPIQGHQDKRGFPAVKSLYEFVERNQDYYEGDRSGANVAILYSQDTLFYYGRENPKGYVDAIRGFELALTDHHIPFDIISDAVVKRGALDQYRTIILPTAACMSEATAASLREFVERGGSLIATFETSLYDTGGRKRDEFLLADLFQASYGDTASVMGESNGVYKQAYSNVQNAEHPLLEQLGDTSVIPASDQFCQVNAAAGAEVPLTLSAAFRVFPEGMSYTVEPDTGHPMLVTSEHASGGRVVYFPGQPDAAFTRIGYPDWSLLMVNAVKWTTRGSLPLQVEAPPTLLATLRLQDDRRVVHLVNVNGGRRMFQQLIPARDVQITLPIDQGFVPQRVLALSTGRELPLILNGTQAKVTVPSVEDYEVIVFQGGGQA</sequence>
<keyword evidence="2" id="KW-0378">Hydrolase</keyword>
<dbReference type="InterPro" id="IPR017853">
    <property type="entry name" value="GH"/>
</dbReference>
<dbReference type="Pfam" id="PF08532">
    <property type="entry name" value="Glyco_hydro_42M"/>
    <property type="match status" value="1"/>
</dbReference>
<dbReference type="InterPro" id="IPR013738">
    <property type="entry name" value="Beta_galactosidase_Trimer"/>
</dbReference>
<comment type="caution">
    <text evidence="2">The sequence shown here is derived from an EMBL/GenBank/DDBJ whole genome shotgun (WGS) entry which is preliminary data.</text>
</comment>
<dbReference type="CDD" id="cd03143">
    <property type="entry name" value="A4_beta-galactosidase_middle_domain"/>
    <property type="match status" value="1"/>
</dbReference>
<accession>A0A559K745</accession>
<evidence type="ECO:0000313" key="3">
    <source>
        <dbReference type="Proteomes" id="UP000317036"/>
    </source>
</evidence>
<keyword evidence="3" id="KW-1185">Reference proteome</keyword>
<dbReference type="InterPro" id="IPR003476">
    <property type="entry name" value="Glyco_hydro_42"/>
</dbReference>
<dbReference type="PANTHER" id="PTHR36447">
    <property type="entry name" value="BETA-GALACTOSIDASE GANA"/>
    <property type="match status" value="1"/>
</dbReference>
<dbReference type="GO" id="GO:0005975">
    <property type="term" value="P:carbohydrate metabolic process"/>
    <property type="evidence" value="ECO:0007669"/>
    <property type="project" value="InterPro"/>
</dbReference>
<dbReference type="Gene3D" id="3.20.20.80">
    <property type="entry name" value="Glycosidases"/>
    <property type="match status" value="1"/>
</dbReference>
<dbReference type="PANTHER" id="PTHR36447:SF2">
    <property type="entry name" value="BETA-GALACTOSIDASE YESZ"/>
    <property type="match status" value="1"/>
</dbReference>
<proteinExistence type="predicted"/>
<dbReference type="InterPro" id="IPR028212">
    <property type="entry name" value="GHL6"/>
</dbReference>
<evidence type="ECO:0000259" key="1">
    <source>
        <dbReference type="Pfam" id="PF08532"/>
    </source>
</evidence>
<dbReference type="AlphaFoldDB" id="A0A559K745"/>
<organism evidence="2 3">
    <name type="scientific">Paenibacillus cremeus</name>
    <dbReference type="NCBI Taxonomy" id="2163881"/>
    <lineage>
        <taxon>Bacteria</taxon>
        <taxon>Bacillati</taxon>
        <taxon>Bacillota</taxon>
        <taxon>Bacilli</taxon>
        <taxon>Bacillales</taxon>
        <taxon>Paenibacillaceae</taxon>
        <taxon>Paenibacillus</taxon>
    </lineage>
</organism>
<reference evidence="2 3" key="1">
    <citation type="submission" date="2019-07" db="EMBL/GenBank/DDBJ databases">
        <authorList>
            <person name="Kim J."/>
        </authorList>
    </citation>
    <scope>NUCLEOTIDE SEQUENCE [LARGE SCALE GENOMIC DNA]</scope>
    <source>
        <strain evidence="2 3">JC52</strain>
    </source>
</reference>
<dbReference type="EMBL" id="VNJI01000029">
    <property type="protein sequence ID" value="TVY07944.1"/>
    <property type="molecule type" value="Genomic_DNA"/>
</dbReference>
<evidence type="ECO:0000313" key="2">
    <source>
        <dbReference type="EMBL" id="TVY07944.1"/>
    </source>
</evidence>
<dbReference type="Pfam" id="PF14871">
    <property type="entry name" value="GHL6"/>
    <property type="match status" value="1"/>
</dbReference>
<dbReference type="InterPro" id="IPR029062">
    <property type="entry name" value="Class_I_gatase-like"/>
</dbReference>
<dbReference type="Gene3D" id="3.40.50.880">
    <property type="match status" value="1"/>
</dbReference>
<gene>
    <name evidence="2" type="ORF">FPZ49_21060</name>
</gene>
<feature type="domain" description="Beta-galactosidase trimerisation" evidence="1">
    <location>
        <begin position="379"/>
        <end position="478"/>
    </location>
</feature>
<dbReference type="SUPFAM" id="SSF52317">
    <property type="entry name" value="Class I glutamine amidotransferase-like"/>
    <property type="match status" value="1"/>
</dbReference>